<keyword evidence="2" id="KW-0238">DNA-binding</keyword>
<dbReference type="SMART" id="SM00421">
    <property type="entry name" value="HTH_LUXR"/>
    <property type="match status" value="1"/>
</dbReference>
<feature type="transmembrane region" description="Helical" evidence="4">
    <location>
        <begin position="223"/>
        <end position="241"/>
    </location>
</feature>
<keyword evidence="5" id="KW-0732">Signal</keyword>
<dbReference type="InterPro" id="IPR036388">
    <property type="entry name" value="WH-like_DNA-bd_sf"/>
</dbReference>
<evidence type="ECO:0000256" key="2">
    <source>
        <dbReference type="ARBA" id="ARBA00023125"/>
    </source>
</evidence>
<dbReference type="OrthoDB" id="9807565at2"/>
<dbReference type="InterPro" id="IPR000792">
    <property type="entry name" value="Tscrpt_reg_LuxR_C"/>
</dbReference>
<dbReference type="Gene3D" id="1.10.10.10">
    <property type="entry name" value="Winged helix-like DNA-binding domain superfamily/Winged helix DNA-binding domain"/>
    <property type="match status" value="1"/>
</dbReference>
<feature type="domain" description="HTH luxR-type" evidence="6">
    <location>
        <begin position="399"/>
        <end position="464"/>
    </location>
</feature>
<dbReference type="CDD" id="cd06170">
    <property type="entry name" value="LuxR_C_like"/>
    <property type="match status" value="1"/>
</dbReference>
<gene>
    <name evidence="7" type="ORF">GJV77_13515</name>
</gene>
<protein>
    <recommendedName>
        <fullName evidence="6">HTH luxR-type domain-containing protein</fullName>
    </recommendedName>
</protein>
<keyword evidence="4" id="KW-1133">Transmembrane helix</keyword>
<dbReference type="PRINTS" id="PR00038">
    <property type="entry name" value="HTHLUXR"/>
</dbReference>
<dbReference type="Proteomes" id="UP000488936">
    <property type="component" value="Unassembled WGS sequence"/>
</dbReference>
<keyword evidence="4" id="KW-0472">Membrane</keyword>
<dbReference type="RefSeq" id="WP_155036869.1">
    <property type="nucleotide sequence ID" value="NZ_JBHTIG010000009.1"/>
</dbReference>
<evidence type="ECO:0000313" key="8">
    <source>
        <dbReference type="Proteomes" id="UP000488936"/>
    </source>
</evidence>
<dbReference type="AlphaFoldDB" id="A0A7K1GPV4"/>
<dbReference type="Pfam" id="PF07695">
    <property type="entry name" value="7TMR-DISM_7TM"/>
    <property type="match status" value="1"/>
</dbReference>
<name>A0A7K1GPV4_9FLAO</name>
<feature type="transmembrane region" description="Helical" evidence="4">
    <location>
        <begin position="340"/>
        <end position="360"/>
    </location>
</feature>
<evidence type="ECO:0000256" key="3">
    <source>
        <dbReference type="ARBA" id="ARBA00023163"/>
    </source>
</evidence>
<dbReference type="PROSITE" id="PS50043">
    <property type="entry name" value="HTH_LUXR_2"/>
    <property type="match status" value="1"/>
</dbReference>
<comment type="caution">
    <text evidence="7">The sequence shown here is derived from an EMBL/GenBank/DDBJ whole genome shotgun (WGS) entry which is preliminary data.</text>
</comment>
<feature type="transmembrane region" description="Helical" evidence="4">
    <location>
        <begin position="277"/>
        <end position="295"/>
    </location>
</feature>
<proteinExistence type="predicted"/>
<sequence>MDFFQFKKLAKVLVIIGCCFFISQAYAKIPEHFQQQIETLSYRPLNNTGNLQIATDSLNNTWLKGQLDKSYLYAPVVLYIPNAHIFAYDLYIYNFDRLHLVDPNLDSQDNPIKGRYAQHYIVTDNQTYYINLYQAPTDNLRIIATERSQFGVMEAKQLLFIGLYYGISVISILINLIFYIIFKDKRFITYCLLQICIFISLFYEDGMFYYLSNGSLQMKYLLVWNIPITSFLACLFTGYFLDIKAFFVQYKIMFIALFSASFLSSLIFMFYPDKLLLNLTTILSFIGPIFCLIIAATQFRKNVYARFLLSSFGIIVIFGIGYTFYLNLSAQELSYFDINAFRLVSALEIIIITFAIIYKVKNIQDQNHKYRAEIESYLTNQKSLKNTADAKKDISMLDILRIQYDLTPREAEVLTCIWKNMSNNQISEHLFISVSTVKYHVSKLYTKLEINSRNQAMNLRKDAKY</sequence>
<evidence type="ECO:0000313" key="7">
    <source>
        <dbReference type="EMBL" id="MTH30897.1"/>
    </source>
</evidence>
<dbReference type="PANTHER" id="PTHR44688">
    <property type="entry name" value="DNA-BINDING TRANSCRIPTIONAL ACTIVATOR DEVR_DOSR"/>
    <property type="match status" value="1"/>
</dbReference>
<evidence type="ECO:0000259" key="6">
    <source>
        <dbReference type="PROSITE" id="PS50043"/>
    </source>
</evidence>
<keyword evidence="8" id="KW-1185">Reference proteome</keyword>
<accession>A0A7K1GPV4</accession>
<dbReference type="PANTHER" id="PTHR44688:SF16">
    <property type="entry name" value="DNA-BINDING TRANSCRIPTIONAL ACTIVATOR DEVR_DOSR"/>
    <property type="match status" value="1"/>
</dbReference>
<dbReference type="InterPro" id="IPR016032">
    <property type="entry name" value="Sig_transdc_resp-reg_C-effctor"/>
</dbReference>
<keyword evidence="1" id="KW-0805">Transcription regulation</keyword>
<feature type="transmembrane region" description="Helical" evidence="4">
    <location>
        <begin position="307"/>
        <end position="328"/>
    </location>
</feature>
<organism evidence="7 8">
    <name type="scientific">Myroides pelagicus</name>
    <dbReference type="NCBI Taxonomy" id="270914"/>
    <lineage>
        <taxon>Bacteria</taxon>
        <taxon>Pseudomonadati</taxon>
        <taxon>Bacteroidota</taxon>
        <taxon>Flavobacteriia</taxon>
        <taxon>Flavobacteriales</taxon>
        <taxon>Flavobacteriaceae</taxon>
        <taxon>Myroides</taxon>
    </lineage>
</organism>
<evidence type="ECO:0000256" key="5">
    <source>
        <dbReference type="SAM" id="SignalP"/>
    </source>
</evidence>
<keyword evidence="4" id="KW-0812">Transmembrane</keyword>
<dbReference type="GO" id="GO:0006355">
    <property type="term" value="P:regulation of DNA-templated transcription"/>
    <property type="evidence" value="ECO:0007669"/>
    <property type="project" value="InterPro"/>
</dbReference>
<reference evidence="7 8" key="1">
    <citation type="journal article" date="2006" name="Int. J. Syst. Evol. Microbiol.">
        <title>Myroides pelagicus sp. nov., isolated from seawater in Thailand.</title>
        <authorList>
            <person name="Yoon J."/>
            <person name="Maneerat S."/>
            <person name="Kawai F."/>
            <person name="Yokota A."/>
        </authorList>
    </citation>
    <scope>NUCLEOTIDE SEQUENCE [LARGE SCALE GENOMIC DNA]</scope>
    <source>
        <strain evidence="7 8">SM1T</strain>
    </source>
</reference>
<dbReference type="GO" id="GO:0003677">
    <property type="term" value="F:DNA binding"/>
    <property type="evidence" value="ECO:0007669"/>
    <property type="project" value="UniProtKB-KW"/>
</dbReference>
<feature type="transmembrane region" description="Helical" evidence="4">
    <location>
        <begin position="187"/>
        <end position="203"/>
    </location>
</feature>
<feature type="transmembrane region" description="Helical" evidence="4">
    <location>
        <begin position="253"/>
        <end position="271"/>
    </location>
</feature>
<dbReference type="Pfam" id="PF00196">
    <property type="entry name" value="GerE"/>
    <property type="match status" value="1"/>
</dbReference>
<evidence type="ECO:0000256" key="1">
    <source>
        <dbReference type="ARBA" id="ARBA00023015"/>
    </source>
</evidence>
<feature type="chain" id="PRO_5029592231" description="HTH luxR-type domain-containing protein" evidence="5">
    <location>
        <begin position="28"/>
        <end position="465"/>
    </location>
</feature>
<feature type="signal peptide" evidence="5">
    <location>
        <begin position="1"/>
        <end position="27"/>
    </location>
</feature>
<dbReference type="InterPro" id="IPR011623">
    <property type="entry name" value="7TMR_DISM_rcpt_extracell_dom1"/>
</dbReference>
<dbReference type="SUPFAM" id="SSF46894">
    <property type="entry name" value="C-terminal effector domain of the bipartite response regulators"/>
    <property type="match status" value="1"/>
</dbReference>
<keyword evidence="3" id="KW-0804">Transcription</keyword>
<feature type="transmembrane region" description="Helical" evidence="4">
    <location>
        <begin position="158"/>
        <end position="180"/>
    </location>
</feature>
<evidence type="ECO:0000256" key="4">
    <source>
        <dbReference type="SAM" id="Phobius"/>
    </source>
</evidence>
<dbReference type="EMBL" id="WMJY01000047">
    <property type="protein sequence ID" value="MTH30897.1"/>
    <property type="molecule type" value="Genomic_DNA"/>
</dbReference>